<evidence type="ECO:0000313" key="8">
    <source>
        <dbReference type="Proteomes" id="UP001157091"/>
    </source>
</evidence>
<evidence type="ECO:0000256" key="1">
    <source>
        <dbReference type="ARBA" id="ARBA00022598"/>
    </source>
</evidence>
<keyword evidence="5" id="KW-0030">Aminoacyl-tRNA synthetase</keyword>
<evidence type="ECO:0000256" key="3">
    <source>
        <dbReference type="ARBA" id="ARBA00022840"/>
    </source>
</evidence>
<feature type="domain" description="Aminoacyl-tRNA synthetase class Ia" evidence="6">
    <location>
        <begin position="1"/>
        <end position="115"/>
    </location>
</feature>
<name>A0ABQ6IA05_9MICO</name>
<sequence length="167" mass="19617">MKGRRVERRFGWDTHGLPAELEAERILGITDKSQIDEMGIAAFNDACRTSVLKYTKEWEEYVERQARWVDFEHDYKTLDVTFMESVLWAFKQLHDKGLAYEGYRVLPYCWRDETPCPTTSCAWTTTCTRRARTRRSRSACAWRVRATARPRRRLRPRCAPSSTALSS</sequence>
<proteinExistence type="predicted"/>
<keyword evidence="8" id="KW-1185">Reference proteome</keyword>
<dbReference type="Pfam" id="PF00133">
    <property type="entry name" value="tRNA-synt_1"/>
    <property type="match status" value="1"/>
</dbReference>
<dbReference type="PANTHER" id="PTHR42780:SF1">
    <property type="entry name" value="ISOLEUCINE--TRNA LIGASE, CYTOPLASMIC"/>
    <property type="match status" value="1"/>
</dbReference>
<keyword evidence="4" id="KW-0648">Protein biosynthesis</keyword>
<dbReference type="SUPFAM" id="SSF52374">
    <property type="entry name" value="Nucleotidylyl transferase"/>
    <property type="match status" value="1"/>
</dbReference>
<dbReference type="Proteomes" id="UP001157091">
    <property type="component" value="Unassembled WGS sequence"/>
</dbReference>
<keyword evidence="3" id="KW-0067">ATP-binding</keyword>
<keyword evidence="2" id="KW-0547">Nucleotide-binding</keyword>
<dbReference type="InterPro" id="IPR002300">
    <property type="entry name" value="aa-tRNA-synth_Ia"/>
</dbReference>
<evidence type="ECO:0000259" key="6">
    <source>
        <dbReference type="Pfam" id="PF00133"/>
    </source>
</evidence>
<evidence type="ECO:0000313" key="7">
    <source>
        <dbReference type="EMBL" id="GMA26524.1"/>
    </source>
</evidence>
<dbReference type="InterPro" id="IPR014729">
    <property type="entry name" value="Rossmann-like_a/b/a_fold"/>
</dbReference>
<keyword evidence="1" id="KW-0436">Ligase</keyword>
<dbReference type="Gene3D" id="3.40.50.620">
    <property type="entry name" value="HUPs"/>
    <property type="match status" value="1"/>
</dbReference>
<dbReference type="PANTHER" id="PTHR42780">
    <property type="entry name" value="SOLEUCYL-TRNA SYNTHETASE"/>
    <property type="match status" value="1"/>
</dbReference>
<dbReference type="InterPro" id="IPR023586">
    <property type="entry name" value="Ile-tRNA-ligase_type2"/>
</dbReference>
<comment type="caution">
    <text evidence="7">The sequence shown here is derived from an EMBL/GenBank/DDBJ whole genome shotgun (WGS) entry which is preliminary data.</text>
</comment>
<gene>
    <name evidence="7" type="ORF">GCM10025864_42830</name>
</gene>
<accession>A0ABQ6IA05</accession>
<dbReference type="EMBL" id="BSUK01000001">
    <property type="protein sequence ID" value="GMA26524.1"/>
    <property type="molecule type" value="Genomic_DNA"/>
</dbReference>
<evidence type="ECO:0000256" key="4">
    <source>
        <dbReference type="ARBA" id="ARBA00022917"/>
    </source>
</evidence>
<evidence type="ECO:0000256" key="2">
    <source>
        <dbReference type="ARBA" id="ARBA00022741"/>
    </source>
</evidence>
<reference evidence="8" key="1">
    <citation type="journal article" date="2019" name="Int. J. Syst. Evol. Microbiol.">
        <title>The Global Catalogue of Microorganisms (GCM) 10K type strain sequencing project: providing services to taxonomists for standard genome sequencing and annotation.</title>
        <authorList>
            <consortium name="The Broad Institute Genomics Platform"/>
            <consortium name="The Broad Institute Genome Sequencing Center for Infectious Disease"/>
            <person name="Wu L."/>
            <person name="Ma J."/>
        </authorList>
    </citation>
    <scope>NUCLEOTIDE SEQUENCE [LARGE SCALE GENOMIC DNA]</scope>
    <source>
        <strain evidence="8">NBRC 106348</strain>
    </source>
</reference>
<evidence type="ECO:0000256" key="5">
    <source>
        <dbReference type="ARBA" id="ARBA00023146"/>
    </source>
</evidence>
<protein>
    <recommendedName>
        <fullName evidence="6">Aminoacyl-tRNA synthetase class Ia domain-containing protein</fullName>
    </recommendedName>
</protein>
<organism evidence="7 8">
    <name type="scientific">Luteimicrobium album</name>
    <dbReference type="NCBI Taxonomy" id="1054550"/>
    <lineage>
        <taxon>Bacteria</taxon>
        <taxon>Bacillati</taxon>
        <taxon>Actinomycetota</taxon>
        <taxon>Actinomycetes</taxon>
        <taxon>Micrococcales</taxon>
        <taxon>Luteimicrobium</taxon>
    </lineage>
</organism>